<dbReference type="InterPro" id="IPR025198">
    <property type="entry name" value="PPK_N_dom"/>
</dbReference>
<organism evidence="13 14">
    <name type="scientific">Anaerostipes butyraticus</name>
    <dbReference type="NCBI Taxonomy" id="645466"/>
    <lineage>
        <taxon>Bacteria</taxon>
        <taxon>Bacillati</taxon>
        <taxon>Bacillota</taxon>
        <taxon>Clostridia</taxon>
        <taxon>Lachnospirales</taxon>
        <taxon>Lachnospiraceae</taxon>
        <taxon>Anaerostipes</taxon>
    </lineage>
</organism>
<dbReference type="InterPro" id="IPR036832">
    <property type="entry name" value="PPK_N_dom_sf"/>
</dbReference>
<dbReference type="Gene3D" id="1.20.58.310">
    <property type="entry name" value="Polyphosphate kinase N-terminal domain"/>
    <property type="match status" value="1"/>
</dbReference>
<keyword evidence="5 6" id="KW-0067">ATP-binding</keyword>
<comment type="cofactor">
    <cofactor evidence="6">
        <name>Mg(2+)</name>
        <dbReference type="ChEBI" id="CHEBI:18420"/>
    </cofactor>
</comment>
<reference evidence="13" key="1">
    <citation type="submission" date="2020-06" db="EMBL/GenBank/DDBJ databases">
        <title>Characterization of fructooligosaccharide metabolism and fructooligosaccharide-degrading enzymes in human commensal butyrate producers.</title>
        <authorList>
            <person name="Tanno H."/>
            <person name="Fujii T."/>
            <person name="Hirano K."/>
            <person name="Maeno S."/>
            <person name="Tonozuka T."/>
            <person name="Sakamoto M."/>
            <person name="Ohkuma M."/>
            <person name="Tochio T."/>
            <person name="Endo A."/>
        </authorList>
    </citation>
    <scope>NUCLEOTIDE SEQUENCE</scope>
    <source>
        <strain evidence="13">JCM 17466</strain>
    </source>
</reference>
<dbReference type="HAMAP" id="MF_00347">
    <property type="entry name" value="Polyphosphate_kinase"/>
    <property type="match status" value="1"/>
</dbReference>
<feature type="domain" description="Polyphosphate kinase C-terminal" evidence="11">
    <location>
        <begin position="504"/>
        <end position="675"/>
    </location>
</feature>
<evidence type="ECO:0000256" key="8">
    <source>
        <dbReference type="SAM" id="MobiDB-lite"/>
    </source>
</evidence>
<dbReference type="RefSeq" id="WP_201311646.1">
    <property type="nucleotide sequence ID" value="NZ_BLYI01000047.1"/>
</dbReference>
<comment type="similarity">
    <text evidence="6 7">Belongs to the polyphosphate kinase 1 (PPK1) family.</text>
</comment>
<feature type="binding site" evidence="6">
    <location>
        <position position="406"/>
    </location>
    <ligand>
        <name>Mg(2+)</name>
        <dbReference type="ChEBI" id="CHEBI:18420"/>
    </ligand>
</feature>
<keyword evidence="6" id="KW-0479">Metal-binding</keyword>
<feature type="binding site" evidence="6">
    <location>
        <position position="376"/>
    </location>
    <ligand>
        <name>Mg(2+)</name>
        <dbReference type="ChEBI" id="CHEBI:18420"/>
    </ligand>
</feature>
<dbReference type="SUPFAM" id="SSF143724">
    <property type="entry name" value="PHP14-like"/>
    <property type="match status" value="1"/>
</dbReference>
<keyword evidence="4 6" id="KW-0418">Kinase</keyword>
<dbReference type="AlphaFoldDB" id="A0A916QAN4"/>
<protein>
    <recommendedName>
        <fullName evidence="6 7">Polyphosphate kinase</fullName>
        <ecNumber evidence="6 7">2.7.4.1</ecNumber>
    </recommendedName>
    <alternativeName>
        <fullName evidence="6">ATP-polyphosphate phosphotransferase</fullName>
    </alternativeName>
    <alternativeName>
        <fullName evidence="6">Polyphosphoric acid kinase</fullName>
    </alternativeName>
</protein>
<evidence type="ECO:0000313" key="14">
    <source>
        <dbReference type="Proteomes" id="UP000613208"/>
    </source>
</evidence>
<feature type="domain" description="Polyphosphate kinase C-terminal" evidence="12">
    <location>
        <begin position="333"/>
        <end position="493"/>
    </location>
</feature>
<feature type="domain" description="Polyphosphate kinase N-terminal" evidence="10">
    <location>
        <begin position="12"/>
        <end position="114"/>
    </location>
</feature>
<dbReference type="EC" id="2.7.4.1" evidence="6 7"/>
<dbReference type="SUPFAM" id="SSF56024">
    <property type="entry name" value="Phospholipase D/nuclease"/>
    <property type="match status" value="2"/>
</dbReference>
<dbReference type="GO" id="GO:0009358">
    <property type="term" value="C:polyphosphate kinase complex"/>
    <property type="evidence" value="ECO:0007669"/>
    <property type="project" value="InterPro"/>
</dbReference>
<dbReference type="Pfam" id="PF13090">
    <property type="entry name" value="PP_kinase_C"/>
    <property type="match status" value="1"/>
</dbReference>
<feature type="binding site" evidence="6">
    <location>
        <position position="565"/>
    </location>
    <ligand>
        <name>ATP</name>
        <dbReference type="ChEBI" id="CHEBI:30616"/>
    </ligand>
</feature>
<dbReference type="Pfam" id="PF17941">
    <property type="entry name" value="PP_kinase_C_1"/>
    <property type="match status" value="1"/>
</dbReference>
<evidence type="ECO:0000256" key="4">
    <source>
        <dbReference type="ARBA" id="ARBA00022777"/>
    </source>
</evidence>
<evidence type="ECO:0000259" key="11">
    <source>
        <dbReference type="Pfam" id="PF13090"/>
    </source>
</evidence>
<evidence type="ECO:0000259" key="9">
    <source>
        <dbReference type="Pfam" id="PF02503"/>
    </source>
</evidence>
<evidence type="ECO:0000256" key="7">
    <source>
        <dbReference type="RuleBase" id="RU003800"/>
    </source>
</evidence>
<sequence length="711" mass="82465">MGKNYDYSYTQDRELSWLKFNERVLREAGKKSVPILERLKFLEIFTNNLDEFYMVRVGSIHEMSLIHDHHHDIRSNLTPDEQLTKIAESMGPLYRLRDKIFTDVSEELEKRGIKQCGFADLNMEEKQYLKNYFETMLLPVLSPIVIGKQHPFPHLPNKVIHIGLLLKKKGKESFGIIAMPEDMDRMIFLKGEQTRFVLLEDVIARYCDVLFRNYTVEDKTVLCVTRSADINPDDEIYENTDDYREHMRQIIKLRRRLHPVRLEFYRGGSKWIEKYLMKKLDISAKEVFQSLTPLDMKYVYQLTDHIPKEEKKRGSYQPFTPAVNRDLIPGESVTKQVLQGDKLLSFPFESIDSFVQLLKESARDKETISIKITIYRLAKQAKIVKYLCEAAENGKEVIVLMELRARFDEQNNINYSEILEEAGCKIMYGIEDYKVHSKVCLITKKNSRGIYYITQIGTGNYNESTSKIYTDLSLLTASKAIGQDATKFFRNISVFNLDGEYDHLLVAPASLKNNIIKYIHREKMKAESFQPCGIFMKMNSLTDRQIIDALAEASCAGVPIFLLVRGICCIRPGIPGKTENIRVESIVGRFLEHSRIYSFGSGEDLEIFISSADMMTRNTKRRVEVACPIYDPALRKRLSDMIEILKKDNVQASRLLSSGEYVSKRKKGDEPLSSQTYFMKDARRHERKPKQKKTGFFASVGRRLFQKRTGR</sequence>
<evidence type="ECO:0000256" key="3">
    <source>
        <dbReference type="ARBA" id="ARBA00022741"/>
    </source>
</evidence>
<dbReference type="InterPro" id="IPR003414">
    <property type="entry name" value="PP_kinase"/>
</dbReference>
<dbReference type="Gene3D" id="3.30.870.10">
    <property type="entry name" value="Endonuclease Chain A"/>
    <property type="match status" value="2"/>
</dbReference>
<dbReference type="InterPro" id="IPR041108">
    <property type="entry name" value="PP_kinase_C_1"/>
</dbReference>
<dbReference type="Pfam" id="PF13089">
    <property type="entry name" value="PP_kinase_N"/>
    <property type="match status" value="1"/>
</dbReference>
<dbReference type="GO" id="GO:0008976">
    <property type="term" value="F:polyphosphate kinase activity"/>
    <property type="evidence" value="ECO:0007669"/>
    <property type="project" value="UniProtKB-UniRule"/>
</dbReference>
<comment type="function">
    <text evidence="6 7">Catalyzes the reversible transfer of the terminal phosphate of ATP to form a long-chain polyphosphate (polyP).</text>
</comment>
<accession>A0A916QAN4</accession>
<evidence type="ECO:0000259" key="10">
    <source>
        <dbReference type="Pfam" id="PF13089"/>
    </source>
</evidence>
<dbReference type="NCBIfam" id="NF003917">
    <property type="entry name" value="PRK05443.1-1"/>
    <property type="match status" value="1"/>
</dbReference>
<keyword evidence="3 6" id="KW-0547">Nucleotide-binding</keyword>
<evidence type="ECO:0000256" key="2">
    <source>
        <dbReference type="ARBA" id="ARBA00022679"/>
    </source>
</evidence>
<comment type="catalytic activity">
    <reaction evidence="6 7">
        <text>[phosphate](n) + ATP = [phosphate](n+1) + ADP</text>
        <dbReference type="Rhea" id="RHEA:19573"/>
        <dbReference type="Rhea" id="RHEA-COMP:9859"/>
        <dbReference type="Rhea" id="RHEA-COMP:14280"/>
        <dbReference type="ChEBI" id="CHEBI:16838"/>
        <dbReference type="ChEBI" id="CHEBI:30616"/>
        <dbReference type="ChEBI" id="CHEBI:456216"/>
        <dbReference type="EC" id="2.7.4.1"/>
    </reaction>
</comment>
<feature type="region of interest" description="Disordered" evidence="8">
    <location>
        <begin position="665"/>
        <end position="711"/>
    </location>
</feature>
<keyword evidence="6" id="KW-0460">Magnesium</keyword>
<keyword evidence="2 6" id="KW-0808">Transferase</keyword>
<dbReference type="SUPFAM" id="SSF140356">
    <property type="entry name" value="PPK N-terminal domain-like"/>
    <property type="match status" value="1"/>
</dbReference>
<feature type="active site" description="Phosphohistidine intermediate" evidence="6">
    <location>
        <position position="436"/>
    </location>
</feature>
<feature type="binding site" evidence="6">
    <location>
        <position position="593"/>
    </location>
    <ligand>
        <name>ATP</name>
        <dbReference type="ChEBI" id="CHEBI:30616"/>
    </ligand>
</feature>
<comment type="caution">
    <text evidence="13">The sequence shown here is derived from an EMBL/GenBank/DDBJ whole genome shotgun (WGS) entry which is preliminary data.</text>
</comment>
<dbReference type="Gene3D" id="3.30.1840.10">
    <property type="entry name" value="Polyphosphate kinase middle domain"/>
    <property type="match status" value="1"/>
</dbReference>
<dbReference type="GO" id="GO:0006799">
    <property type="term" value="P:polyphosphate biosynthetic process"/>
    <property type="evidence" value="ECO:0007669"/>
    <property type="project" value="UniProtKB-UniRule"/>
</dbReference>
<dbReference type="GO" id="GO:0046872">
    <property type="term" value="F:metal ion binding"/>
    <property type="evidence" value="ECO:0007669"/>
    <property type="project" value="UniProtKB-KW"/>
</dbReference>
<dbReference type="InterPro" id="IPR024953">
    <property type="entry name" value="PP_kinase_middle"/>
</dbReference>
<dbReference type="Pfam" id="PF02503">
    <property type="entry name" value="PP_kinase"/>
    <property type="match status" value="1"/>
</dbReference>
<feature type="domain" description="Polyphosphate kinase middle" evidence="9">
    <location>
        <begin position="124"/>
        <end position="302"/>
    </location>
</feature>
<feature type="binding site" evidence="6">
    <location>
        <position position="48"/>
    </location>
    <ligand>
        <name>ATP</name>
        <dbReference type="ChEBI" id="CHEBI:30616"/>
    </ligand>
</feature>
<dbReference type="GO" id="GO:0005524">
    <property type="term" value="F:ATP binding"/>
    <property type="evidence" value="ECO:0007669"/>
    <property type="project" value="UniProtKB-KW"/>
</dbReference>
<evidence type="ECO:0000256" key="5">
    <source>
        <dbReference type="ARBA" id="ARBA00022840"/>
    </source>
</evidence>
<evidence type="ECO:0000256" key="6">
    <source>
        <dbReference type="HAMAP-Rule" id="MF_00347"/>
    </source>
</evidence>
<dbReference type="NCBIfam" id="NF003921">
    <property type="entry name" value="PRK05443.2-2"/>
    <property type="match status" value="1"/>
</dbReference>
<evidence type="ECO:0000256" key="1">
    <source>
        <dbReference type="ARBA" id="ARBA00022553"/>
    </source>
</evidence>
<dbReference type="CDD" id="cd09169">
    <property type="entry name" value="PLDc_PPK1_C2_unchar"/>
    <property type="match status" value="1"/>
</dbReference>
<gene>
    <name evidence="13" type="primary">ppk_1</name>
    <name evidence="6" type="synonym">ppk</name>
    <name evidence="13" type="ORF">ANBU17_23120</name>
</gene>
<dbReference type="PIRSF" id="PIRSF015589">
    <property type="entry name" value="PP_kinase"/>
    <property type="match status" value="1"/>
</dbReference>
<name>A0A916QAN4_9FIRM</name>
<dbReference type="Proteomes" id="UP000613208">
    <property type="component" value="Unassembled WGS sequence"/>
</dbReference>
<dbReference type="InterPro" id="IPR025200">
    <property type="entry name" value="PPK_C_dom2"/>
</dbReference>
<evidence type="ECO:0000259" key="12">
    <source>
        <dbReference type="Pfam" id="PF17941"/>
    </source>
</evidence>
<keyword evidence="14" id="KW-1185">Reference proteome</keyword>
<proteinExistence type="inferred from homology"/>
<dbReference type="NCBIfam" id="TIGR03705">
    <property type="entry name" value="poly_P_kin"/>
    <property type="match status" value="1"/>
</dbReference>
<comment type="PTM">
    <text evidence="6 7">An intermediate of this reaction is the autophosphorylated ppk in which a phosphate is covalently linked to a histidine residue through a N-P bond.</text>
</comment>
<dbReference type="EMBL" id="BLYI01000047">
    <property type="protein sequence ID" value="GFO85965.1"/>
    <property type="molecule type" value="Genomic_DNA"/>
</dbReference>
<dbReference type="PANTHER" id="PTHR30218:SF0">
    <property type="entry name" value="POLYPHOSPHATE KINASE"/>
    <property type="match status" value="1"/>
</dbReference>
<feature type="binding site" evidence="6">
    <location>
        <position position="469"/>
    </location>
    <ligand>
        <name>ATP</name>
        <dbReference type="ChEBI" id="CHEBI:30616"/>
    </ligand>
</feature>
<keyword evidence="1 6" id="KW-0597">Phosphoprotein</keyword>
<dbReference type="InterPro" id="IPR036830">
    <property type="entry name" value="PP_kinase_middle_dom_sf"/>
</dbReference>
<evidence type="ECO:0000313" key="13">
    <source>
        <dbReference type="EMBL" id="GFO85965.1"/>
    </source>
</evidence>
<dbReference type="PANTHER" id="PTHR30218">
    <property type="entry name" value="POLYPHOSPHATE KINASE"/>
    <property type="match status" value="1"/>
</dbReference>